<dbReference type="Pfam" id="PF13635">
    <property type="entry name" value="DUF4143"/>
    <property type="match status" value="1"/>
</dbReference>
<dbReference type="InterPro" id="IPR041682">
    <property type="entry name" value="AAA_14"/>
</dbReference>
<dbReference type="SUPFAM" id="SSF46785">
    <property type="entry name" value="Winged helix' DNA-binding domain"/>
    <property type="match status" value="1"/>
</dbReference>
<reference evidence="3" key="1">
    <citation type="submission" date="2020-10" db="EMBL/GenBank/DDBJ databases">
        <authorList>
            <person name="Gilroy R."/>
        </authorList>
    </citation>
    <scope>NUCLEOTIDE SEQUENCE</scope>
    <source>
        <strain evidence="3">D3-1215</strain>
    </source>
</reference>
<keyword evidence="3" id="KW-0067">ATP-binding</keyword>
<keyword evidence="3" id="KW-0547">Nucleotide-binding</keyword>
<gene>
    <name evidence="3" type="ORF">IAC32_06010</name>
</gene>
<accession>A0A9D9EIL3</accession>
<dbReference type="InterPro" id="IPR025420">
    <property type="entry name" value="DUF4143"/>
</dbReference>
<evidence type="ECO:0000313" key="3">
    <source>
        <dbReference type="EMBL" id="MBO8447281.1"/>
    </source>
</evidence>
<dbReference type="SUPFAM" id="SSF52540">
    <property type="entry name" value="P-loop containing nucleoside triphosphate hydrolases"/>
    <property type="match status" value="1"/>
</dbReference>
<dbReference type="EMBL" id="JADIMR010000089">
    <property type="protein sequence ID" value="MBO8447281.1"/>
    <property type="molecule type" value="Genomic_DNA"/>
</dbReference>
<evidence type="ECO:0000313" key="4">
    <source>
        <dbReference type="Proteomes" id="UP000823637"/>
    </source>
</evidence>
<evidence type="ECO:0000259" key="2">
    <source>
        <dbReference type="Pfam" id="PF13635"/>
    </source>
</evidence>
<dbReference type="AlphaFoldDB" id="A0A9D9EIL3"/>
<protein>
    <submittedName>
        <fullName evidence="3">ATP-binding protein</fullName>
    </submittedName>
</protein>
<dbReference type="GO" id="GO:0005524">
    <property type="term" value="F:ATP binding"/>
    <property type="evidence" value="ECO:0007669"/>
    <property type="project" value="UniProtKB-KW"/>
</dbReference>
<evidence type="ECO:0000259" key="1">
    <source>
        <dbReference type="Pfam" id="PF13173"/>
    </source>
</evidence>
<dbReference type="InterPro" id="IPR027417">
    <property type="entry name" value="P-loop_NTPase"/>
</dbReference>
<dbReference type="PANTHER" id="PTHR43566">
    <property type="entry name" value="CONSERVED PROTEIN"/>
    <property type="match status" value="1"/>
</dbReference>
<organism evidence="3 4">
    <name type="scientific">Candidatus Enterocola intestinipullorum</name>
    <dbReference type="NCBI Taxonomy" id="2840783"/>
    <lineage>
        <taxon>Bacteria</taxon>
        <taxon>Pseudomonadati</taxon>
        <taxon>Bacteroidota</taxon>
        <taxon>Bacteroidia</taxon>
        <taxon>Bacteroidales</taxon>
        <taxon>Candidatus Enterocola</taxon>
    </lineage>
</organism>
<dbReference type="Pfam" id="PF13173">
    <property type="entry name" value="AAA_14"/>
    <property type="match status" value="1"/>
</dbReference>
<dbReference type="PANTHER" id="PTHR43566:SF1">
    <property type="entry name" value="AAA+ ATPASE DOMAIN-CONTAINING PROTEIN"/>
    <property type="match status" value="1"/>
</dbReference>
<dbReference type="InterPro" id="IPR036390">
    <property type="entry name" value="WH_DNA-bd_sf"/>
</dbReference>
<dbReference type="Gene3D" id="3.40.50.300">
    <property type="entry name" value="P-loop containing nucleotide triphosphate hydrolases"/>
    <property type="match status" value="1"/>
</dbReference>
<feature type="domain" description="DUF4143" evidence="2">
    <location>
        <begin position="189"/>
        <end position="347"/>
    </location>
</feature>
<comment type="caution">
    <text evidence="3">The sequence shown here is derived from an EMBL/GenBank/DDBJ whole genome shotgun (WGS) entry which is preliminary data.</text>
</comment>
<dbReference type="Proteomes" id="UP000823637">
    <property type="component" value="Unassembled WGS sequence"/>
</dbReference>
<reference evidence="3" key="2">
    <citation type="journal article" date="2021" name="PeerJ">
        <title>Extensive microbial diversity within the chicken gut microbiome revealed by metagenomics and culture.</title>
        <authorList>
            <person name="Gilroy R."/>
            <person name="Ravi A."/>
            <person name="Getino M."/>
            <person name="Pursley I."/>
            <person name="Horton D.L."/>
            <person name="Alikhan N.F."/>
            <person name="Baker D."/>
            <person name="Gharbi K."/>
            <person name="Hall N."/>
            <person name="Watson M."/>
            <person name="Adriaenssens E.M."/>
            <person name="Foster-Nyarko E."/>
            <person name="Jarju S."/>
            <person name="Secka A."/>
            <person name="Antonio M."/>
            <person name="Oren A."/>
            <person name="Chaudhuri R.R."/>
            <person name="La Ragione R."/>
            <person name="Hildebrand F."/>
            <person name="Pallen M.J."/>
        </authorList>
    </citation>
    <scope>NUCLEOTIDE SEQUENCE</scope>
    <source>
        <strain evidence="3">D3-1215</strain>
    </source>
</reference>
<sequence length="382" mass="44302">MESIRRILQKEIEKRIRKQKVMLLFGARRVGKTVLLKKVINDFTGKKLLLNGESMDTSRMLSERTSENYRRLFSDVDLLAIDEAQHIPDIGQSLKFMVDELPNIAIITTGSSAFDLQNRAGEPLVGRSTRFFLPPLSMEELMAGETAYETITETAHRIVYGFYPELFSLENDDERQEYLRDVVDSYLLRDILAIDGVKHSQKLYNLLRLIAWQTGSEVSMDELGKQLGLSRNTVERYMDLLEKVFVIFRLGGYSKNLRKEVSKSSKWYYYDTGIRNAILQDFRPLDGRPESEKGALWENFIISERQKLKHNHRLGTNFYFWRTYDRQEIDLIEETGPELAAYEIKAGNKPPKAPKSFIEAYPDASFDTINRNNYLDYVKVSG</sequence>
<feature type="domain" description="AAA" evidence="1">
    <location>
        <begin position="19"/>
        <end position="141"/>
    </location>
</feature>
<name>A0A9D9EIL3_9BACT</name>
<proteinExistence type="predicted"/>